<reference evidence="3" key="1">
    <citation type="journal article" date="2019" name="Curr. Biol.">
        <title>Genome Sequence of Striga asiatica Provides Insight into the Evolution of Plant Parasitism.</title>
        <authorList>
            <person name="Yoshida S."/>
            <person name="Kim S."/>
            <person name="Wafula E.K."/>
            <person name="Tanskanen J."/>
            <person name="Kim Y.M."/>
            <person name="Honaas L."/>
            <person name="Yang Z."/>
            <person name="Spallek T."/>
            <person name="Conn C.E."/>
            <person name="Ichihashi Y."/>
            <person name="Cheong K."/>
            <person name="Cui S."/>
            <person name="Der J.P."/>
            <person name="Gundlach H."/>
            <person name="Jiao Y."/>
            <person name="Hori C."/>
            <person name="Ishida J.K."/>
            <person name="Kasahara H."/>
            <person name="Kiba T."/>
            <person name="Kim M.S."/>
            <person name="Koo N."/>
            <person name="Laohavisit A."/>
            <person name="Lee Y.H."/>
            <person name="Lumba S."/>
            <person name="McCourt P."/>
            <person name="Mortimer J.C."/>
            <person name="Mutuku J.M."/>
            <person name="Nomura T."/>
            <person name="Sasaki-Sekimoto Y."/>
            <person name="Seto Y."/>
            <person name="Wang Y."/>
            <person name="Wakatake T."/>
            <person name="Sakakibara H."/>
            <person name="Demura T."/>
            <person name="Yamaguchi S."/>
            <person name="Yoneyama K."/>
            <person name="Manabe R.I."/>
            <person name="Nelson D.C."/>
            <person name="Schulman A.H."/>
            <person name="Timko M.P."/>
            <person name="dePamphilis C.W."/>
            <person name="Choi D."/>
            <person name="Shirasu K."/>
        </authorList>
    </citation>
    <scope>NUCLEOTIDE SEQUENCE [LARGE SCALE GENOMIC DNA]</scope>
    <source>
        <strain evidence="3">cv. UVA1</strain>
    </source>
</reference>
<dbReference type="AlphaFoldDB" id="A0A5A7QTS2"/>
<evidence type="ECO:0000259" key="1">
    <source>
        <dbReference type="SMART" id="SM00468"/>
    </source>
</evidence>
<evidence type="ECO:0000313" key="2">
    <source>
        <dbReference type="EMBL" id="GER48366.1"/>
    </source>
</evidence>
<dbReference type="GO" id="GO:0003690">
    <property type="term" value="F:double-stranded DNA binding"/>
    <property type="evidence" value="ECO:0007669"/>
    <property type="project" value="TreeGrafter"/>
</dbReference>
<keyword evidence="2" id="KW-0808">Transferase</keyword>
<gene>
    <name evidence="2" type="ORF">STAS_25529</name>
</gene>
<name>A0A5A7QTS2_STRAF</name>
<keyword evidence="2" id="KW-0489">Methyltransferase</keyword>
<dbReference type="PANTHER" id="PTHR45660:SF3">
    <property type="entry name" value="HISTONE-LYSINE N-METHYLTRANSFERASE FAMILY MEMBER SUVH9"/>
    <property type="match status" value="1"/>
</dbReference>
<dbReference type="Gene3D" id="2.170.270.10">
    <property type="entry name" value="SET domain"/>
    <property type="match status" value="1"/>
</dbReference>
<dbReference type="SMART" id="SM00468">
    <property type="entry name" value="PreSET"/>
    <property type="match status" value="1"/>
</dbReference>
<dbReference type="GO" id="GO:0032259">
    <property type="term" value="P:methylation"/>
    <property type="evidence" value="ECO:0007669"/>
    <property type="project" value="UniProtKB-KW"/>
</dbReference>
<protein>
    <submittedName>
        <fullName evidence="2">Histone-lysine n-methyltransferase</fullName>
    </submittedName>
</protein>
<comment type="caution">
    <text evidence="2">The sequence shown here is derived from an EMBL/GenBank/DDBJ whole genome shotgun (WGS) entry which is preliminary data.</text>
</comment>
<dbReference type="Pfam" id="PF05033">
    <property type="entry name" value="Pre-SET"/>
    <property type="match status" value="1"/>
</dbReference>
<dbReference type="InterPro" id="IPR051357">
    <property type="entry name" value="H3K9_HMTase_SUVAR3-9"/>
</dbReference>
<dbReference type="EMBL" id="BKCP01008292">
    <property type="protein sequence ID" value="GER48366.1"/>
    <property type="molecule type" value="Genomic_DNA"/>
</dbReference>
<dbReference type="OrthoDB" id="5792673at2759"/>
<feature type="domain" description="Pre-SET" evidence="1">
    <location>
        <begin position="17"/>
        <end position="99"/>
    </location>
</feature>
<dbReference type="PANTHER" id="PTHR45660">
    <property type="entry name" value="HISTONE-LYSINE N-METHYLTRANSFERASE SETMAR"/>
    <property type="match status" value="1"/>
</dbReference>
<accession>A0A5A7QTS2</accession>
<dbReference type="InterPro" id="IPR046341">
    <property type="entry name" value="SET_dom_sf"/>
</dbReference>
<keyword evidence="3" id="KW-1185">Reference proteome</keyword>
<dbReference type="SUPFAM" id="SSF82199">
    <property type="entry name" value="SET domain"/>
    <property type="match status" value="1"/>
</dbReference>
<dbReference type="GO" id="GO:0005634">
    <property type="term" value="C:nucleus"/>
    <property type="evidence" value="ECO:0007669"/>
    <property type="project" value="InterPro"/>
</dbReference>
<evidence type="ECO:0000313" key="3">
    <source>
        <dbReference type="Proteomes" id="UP000325081"/>
    </source>
</evidence>
<dbReference type="InterPro" id="IPR007728">
    <property type="entry name" value="Pre-SET_dom"/>
</dbReference>
<sequence length="152" mass="17127">MSLRTRLLEDPPMGYVALDLSDKKENFPVLFFNGVDSNHDPVSYEYLMSYVFPSFMYSTRSGVECDYAGGCSDSCLCSVRNGGEFAYNLNGILCGHNCRCPPICRNKVTQKGVRNRFEVFRSRETNWGVRSLDLIPAGSFICEYSGVVLTRE</sequence>
<organism evidence="2 3">
    <name type="scientific">Striga asiatica</name>
    <name type="common">Asiatic witchweed</name>
    <name type="synonym">Buchnera asiatica</name>
    <dbReference type="NCBI Taxonomy" id="4170"/>
    <lineage>
        <taxon>Eukaryota</taxon>
        <taxon>Viridiplantae</taxon>
        <taxon>Streptophyta</taxon>
        <taxon>Embryophyta</taxon>
        <taxon>Tracheophyta</taxon>
        <taxon>Spermatophyta</taxon>
        <taxon>Magnoliopsida</taxon>
        <taxon>eudicotyledons</taxon>
        <taxon>Gunneridae</taxon>
        <taxon>Pentapetalae</taxon>
        <taxon>asterids</taxon>
        <taxon>lamiids</taxon>
        <taxon>Lamiales</taxon>
        <taxon>Orobanchaceae</taxon>
        <taxon>Buchnereae</taxon>
        <taxon>Striga</taxon>
    </lineage>
</organism>
<dbReference type="Proteomes" id="UP000325081">
    <property type="component" value="Unassembled WGS sequence"/>
</dbReference>
<proteinExistence type="predicted"/>
<dbReference type="GO" id="GO:0008270">
    <property type="term" value="F:zinc ion binding"/>
    <property type="evidence" value="ECO:0007669"/>
    <property type="project" value="InterPro"/>
</dbReference>
<dbReference type="GO" id="GO:0042054">
    <property type="term" value="F:histone methyltransferase activity"/>
    <property type="evidence" value="ECO:0007669"/>
    <property type="project" value="InterPro"/>
</dbReference>